<feature type="chain" id="PRO_5042701381" evidence="1">
    <location>
        <begin position="19"/>
        <end position="96"/>
    </location>
</feature>
<evidence type="ECO:0000313" key="2">
    <source>
        <dbReference type="EMBL" id="KAF7573559.1"/>
    </source>
</evidence>
<reference evidence="2" key="1">
    <citation type="journal article" date="2018" name="BMC Genomics">
        <title>Comparative genomics of the wheat fungal pathogen Pyrenophora tritici-repentis reveals chromosomal variations and genome plasticity.</title>
        <authorList>
            <person name="Moolhuijzen P."/>
            <person name="See P.T."/>
            <person name="Hane J.K."/>
            <person name="Shi G."/>
            <person name="Liu Z."/>
            <person name="Oliver R.P."/>
            <person name="Moffat C.S."/>
        </authorList>
    </citation>
    <scope>NUCLEOTIDE SEQUENCE [LARGE SCALE GENOMIC DNA]</scope>
    <source>
        <strain evidence="2">M4</strain>
    </source>
</reference>
<organism evidence="2 4">
    <name type="scientific">Pyrenophora tritici-repentis</name>
    <dbReference type="NCBI Taxonomy" id="45151"/>
    <lineage>
        <taxon>Eukaryota</taxon>
        <taxon>Fungi</taxon>
        <taxon>Dikarya</taxon>
        <taxon>Ascomycota</taxon>
        <taxon>Pezizomycotina</taxon>
        <taxon>Dothideomycetes</taxon>
        <taxon>Pleosporomycetidae</taxon>
        <taxon>Pleosporales</taxon>
        <taxon>Pleosporineae</taxon>
        <taxon>Pleosporaceae</taxon>
        <taxon>Pyrenophora</taxon>
    </lineage>
</organism>
<evidence type="ECO:0000313" key="5">
    <source>
        <dbReference type="Proteomes" id="UP000249757"/>
    </source>
</evidence>
<keyword evidence="5" id="KW-1185">Reference proteome</keyword>
<dbReference type="EMBL" id="NRDI02000005">
    <property type="protein sequence ID" value="KAI1516157.1"/>
    <property type="molecule type" value="Genomic_DNA"/>
</dbReference>
<sequence>MRFTVATLVAVLASLAAARTSPPGLPDGCTDLSDACSKGTSSTCTISCRKSVPPTDENRLTTIELKAGFGNCIGYSARAQQRYKKKGYCSPTWIQD</sequence>
<reference evidence="5" key="4">
    <citation type="journal article" date="2022" name="Microb. Genom.">
        <title>A global pangenome for the wheat fungal pathogen Pyrenophora tritici-repentis and prediction of effector protein structural homology.</title>
        <authorList>
            <person name="Moolhuijzen P.M."/>
            <person name="See P.T."/>
            <person name="Shi G."/>
            <person name="Powell H.R."/>
            <person name="Cockram J."/>
            <person name="Jorgensen L.N."/>
            <person name="Benslimane H."/>
            <person name="Strelkov S.E."/>
            <person name="Turner J."/>
            <person name="Liu Z."/>
            <person name="Moffat C.S."/>
        </authorList>
    </citation>
    <scope>NUCLEOTIDE SEQUENCE [LARGE SCALE GENOMIC DNA]</scope>
</reference>
<reference evidence="3" key="2">
    <citation type="submission" date="2021-05" db="EMBL/GenBank/DDBJ databases">
        <authorList>
            <person name="Moolhuijzen P.M."/>
            <person name="Moffat C.S."/>
        </authorList>
    </citation>
    <scope>NUCLEOTIDE SEQUENCE</scope>
    <source>
        <strain evidence="3">86-124</strain>
    </source>
</reference>
<accession>A0A2W1I9V8</accession>
<comment type="caution">
    <text evidence="2">The sequence shown here is derived from an EMBL/GenBank/DDBJ whole genome shotgun (WGS) entry which is preliminary data.</text>
</comment>
<protein>
    <submittedName>
        <fullName evidence="2">Uncharacterized protein</fullName>
    </submittedName>
</protein>
<proteinExistence type="predicted"/>
<name>A0A2W1I9V8_9PLEO</name>
<reference evidence="3" key="3">
    <citation type="journal article" date="2022" name="bioRxiv">
        <title>A global pangenome for the wheat fungal pathogen Pyrenophora tritici-repentis and prediction of effector protein structural homology.</title>
        <authorList>
            <person name="Moolhuijzen P."/>
            <person name="See P.T."/>
            <person name="Shi G."/>
            <person name="Powell H.R."/>
            <person name="Cockram J."/>
            <person name="Jorgensen L.N."/>
            <person name="Benslimane H."/>
            <person name="Strelkov S.E."/>
            <person name="Turner J."/>
            <person name="Liu Z."/>
            <person name="Moffat C.S."/>
        </authorList>
    </citation>
    <scope>NUCLEOTIDE SEQUENCE</scope>
    <source>
        <strain evidence="3">86-124</strain>
    </source>
</reference>
<dbReference type="Proteomes" id="UP000249757">
    <property type="component" value="Unassembled WGS sequence"/>
</dbReference>
<dbReference type="AlphaFoldDB" id="A0A2W1I9V8"/>
<keyword evidence="1" id="KW-0732">Signal</keyword>
<evidence type="ECO:0000256" key="1">
    <source>
        <dbReference type="SAM" id="SignalP"/>
    </source>
</evidence>
<gene>
    <name evidence="3" type="ORF">Ptr86124_004694</name>
    <name evidence="2" type="ORF">PtrM4_084640</name>
</gene>
<dbReference type="Proteomes" id="UP000245464">
    <property type="component" value="Chromosome 3"/>
</dbReference>
<feature type="signal peptide" evidence="1">
    <location>
        <begin position="1"/>
        <end position="18"/>
    </location>
</feature>
<evidence type="ECO:0000313" key="3">
    <source>
        <dbReference type="EMBL" id="KAI1516157.1"/>
    </source>
</evidence>
<dbReference type="EMBL" id="NQIK02000003">
    <property type="protein sequence ID" value="KAF7573559.1"/>
    <property type="molecule type" value="Genomic_DNA"/>
</dbReference>
<evidence type="ECO:0000313" key="4">
    <source>
        <dbReference type="Proteomes" id="UP000245464"/>
    </source>
</evidence>